<dbReference type="GO" id="GO:0016829">
    <property type="term" value="F:lyase activity"/>
    <property type="evidence" value="ECO:0007669"/>
    <property type="project" value="UniProtKB-KW"/>
</dbReference>
<dbReference type="PATRIC" id="fig|875330.6.peg.5103"/>
<reference evidence="3 4" key="1">
    <citation type="journal article" date="2011" name="PLoS Pathog.">
        <title>Dynamic evolution of pathogenicity revealed by sequencing and comparative genomics of 19 Pseudomonas syringae isolates.</title>
        <authorList>
            <person name="Baltrus D.A."/>
            <person name="Nishimura M.T."/>
            <person name="Romanchuk A."/>
            <person name="Chang J.H."/>
            <person name="Mukhtar M.S."/>
            <person name="Cherkis K."/>
            <person name="Roach J."/>
            <person name="Grant S.R."/>
            <person name="Jones C.D."/>
            <person name="Dangl J.L."/>
        </authorList>
    </citation>
    <scope>NUCLEOTIDE SEQUENCE [LARGE SCALE GENOMIC DNA]</scope>
    <source>
        <strain evidence="4">race 4</strain>
    </source>
</reference>
<sequence>MKITKLTTFIVPPRWCFLKVETDEGVVGWGEPVVEGRAHTVAAAVEELSDYLIGKDPRNIEDIWTVLYRGGFYRGGGT</sequence>
<protein>
    <submittedName>
        <fullName evidence="3">Galactonate dehydratase</fullName>
    </submittedName>
</protein>
<dbReference type="HOGENOM" id="CLU_162342_0_0_6"/>
<comment type="caution">
    <text evidence="3">The sequence shown here is derived from an EMBL/GenBank/DDBJ whole genome shotgun (WGS) entry which is preliminary data.</text>
</comment>
<dbReference type="PANTHER" id="PTHR48080">
    <property type="entry name" value="D-GALACTONATE DEHYDRATASE-RELATED"/>
    <property type="match status" value="1"/>
</dbReference>
<dbReference type="PANTHER" id="PTHR48080:SF2">
    <property type="entry name" value="D-GALACTONATE DEHYDRATASE"/>
    <property type="match status" value="1"/>
</dbReference>
<evidence type="ECO:0000313" key="4">
    <source>
        <dbReference type="Proteomes" id="UP000005466"/>
    </source>
</evidence>
<evidence type="ECO:0000259" key="2">
    <source>
        <dbReference type="Pfam" id="PF02746"/>
    </source>
</evidence>
<evidence type="ECO:0000313" key="3">
    <source>
        <dbReference type="EMBL" id="EGH17545.1"/>
    </source>
</evidence>
<dbReference type="BioCyc" id="PSYR875330:G11XH-6036-MONOMER"/>
<organism evidence="3 4">
    <name type="scientific">Pseudomonas savastanoi pv. glycinea str. race 4</name>
    <dbReference type="NCBI Taxonomy" id="875330"/>
    <lineage>
        <taxon>Bacteria</taxon>
        <taxon>Pseudomonadati</taxon>
        <taxon>Pseudomonadota</taxon>
        <taxon>Gammaproteobacteria</taxon>
        <taxon>Pseudomonadales</taxon>
        <taxon>Pseudomonadaceae</taxon>
        <taxon>Pseudomonas</taxon>
    </lineage>
</organism>
<feature type="domain" description="Mandelate racemase/muconate lactonizing enzyme N-terminal" evidence="2">
    <location>
        <begin position="15"/>
        <end position="73"/>
    </location>
</feature>
<evidence type="ECO:0000256" key="1">
    <source>
        <dbReference type="ARBA" id="ARBA00023239"/>
    </source>
</evidence>
<dbReference type="Proteomes" id="UP000005466">
    <property type="component" value="Unassembled WGS sequence"/>
</dbReference>
<dbReference type="Gene3D" id="3.30.390.10">
    <property type="entry name" value="Enolase-like, N-terminal domain"/>
    <property type="match status" value="1"/>
</dbReference>
<keyword evidence="1" id="KW-0456">Lyase</keyword>
<dbReference type="Pfam" id="PF02746">
    <property type="entry name" value="MR_MLE_N"/>
    <property type="match status" value="1"/>
</dbReference>
<dbReference type="InterPro" id="IPR013341">
    <property type="entry name" value="Mandelate_racemase_N_dom"/>
</dbReference>
<name>F3CE53_PSESG</name>
<dbReference type="InterPro" id="IPR034593">
    <property type="entry name" value="DgoD-like"/>
</dbReference>
<dbReference type="InterPro" id="IPR029017">
    <property type="entry name" value="Enolase-like_N"/>
</dbReference>
<dbReference type="AlphaFoldDB" id="F3CE53"/>
<dbReference type="SUPFAM" id="SSF54826">
    <property type="entry name" value="Enolase N-terminal domain-like"/>
    <property type="match status" value="1"/>
</dbReference>
<gene>
    <name evidence="3" type="ORF">Pgy4_31776</name>
</gene>
<dbReference type="EMBL" id="ADWY01001842">
    <property type="protein sequence ID" value="EGH17545.1"/>
    <property type="molecule type" value="Genomic_DNA"/>
</dbReference>
<proteinExistence type="predicted"/>
<accession>F3CE53</accession>